<name>A0A239JHM0_9SPHN</name>
<sequence>MRRFAGVGIGHCAEVEPRLSFECRLSDKVLSRVARAAK</sequence>
<reference evidence="2" key="1">
    <citation type="submission" date="2017-06" db="EMBL/GenBank/DDBJ databases">
        <authorList>
            <person name="Varghese N."/>
            <person name="Submissions S."/>
        </authorList>
    </citation>
    <scope>NUCLEOTIDE SEQUENCE [LARGE SCALE GENOMIC DNA]</scope>
    <source>
        <strain evidence="2">LNB2</strain>
    </source>
</reference>
<dbReference type="EMBL" id="FZOS01000035">
    <property type="protein sequence ID" value="SNT05320.1"/>
    <property type="molecule type" value="Genomic_DNA"/>
</dbReference>
<protein>
    <submittedName>
        <fullName evidence="1">Uncharacterized protein</fullName>
    </submittedName>
</protein>
<evidence type="ECO:0000313" key="2">
    <source>
        <dbReference type="Proteomes" id="UP000198281"/>
    </source>
</evidence>
<proteinExistence type="predicted"/>
<organism evidence="1 2">
    <name type="scientific">Edaphosphingomonas laterariae</name>
    <dbReference type="NCBI Taxonomy" id="861865"/>
    <lineage>
        <taxon>Bacteria</taxon>
        <taxon>Pseudomonadati</taxon>
        <taxon>Pseudomonadota</taxon>
        <taxon>Alphaproteobacteria</taxon>
        <taxon>Sphingomonadales</taxon>
        <taxon>Rhizorhabdaceae</taxon>
        <taxon>Edaphosphingomonas</taxon>
    </lineage>
</organism>
<accession>A0A239JHM0</accession>
<evidence type="ECO:0000313" key="1">
    <source>
        <dbReference type="EMBL" id="SNT05320.1"/>
    </source>
</evidence>
<dbReference type="Proteomes" id="UP000198281">
    <property type="component" value="Unassembled WGS sequence"/>
</dbReference>
<dbReference type="AlphaFoldDB" id="A0A239JHM0"/>
<gene>
    <name evidence="1" type="ORF">SAMN06295912_1357</name>
</gene>
<keyword evidence="2" id="KW-1185">Reference proteome</keyword>